<keyword evidence="1" id="KW-0812">Transmembrane</keyword>
<dbReference type="Proteomes" id="UP000604046">
    <property type="component" value="Unassembled WGS sequence"/>
</dbReference>
<evidence type="ECO:0000313" key="2">
    <source>
        <dbReference type="EMBL" id="CAE6937476.1"/>
    </source>
</evidence>
<dbReference type="EMBL" id="CAJNDS010000058">
    <property type="protein sequence ID" value="CAE6937476.1"/>
    <property type="molecule type" value="Genomic_DNA"/>
</dbReference>
<evidence type="ECO:0000256" key="1">
    <source>
        <dbReference type="SAM" id="Phobius"/>
    </source>
</evidence>
<keyword evidence="1" id="KW-0472">Membrane</keyword>
<feature type="transmembrane region" description="Helical" evidence="1">
    <location>
        <begin position="54"/>
        <end position="74"/>
    </location>
</feature>
<sequence>MSNMPEVQALELYEEQAQATVVAGSFFTLLCLGFLVVSRLHMRREEYTDHPMAFYARLGIFLPPLMVAAFASLIRPFPEKRHNFENSDKDLSNPTYITPATHCAVP</sequence>
<dbReference type="OrthoDB" id="409015at2759"/>
<organism evidence="2 3">
    <name type="scientific">Symbiodinium natans</name>
    <dbReference type="NCBI Taxonomy" id="878477"/>
    <lineage>
        <taxon>Eukaryota</taxon>
        <taxon>Sar</taxon>
        <taxon>Alveolata</taxon>
        <taxon>Dinophyceae</taxon>
        <taxon>Suessiales</taxon>
        <taxon>Symbiodiniaceae</taxon>
        <taxon>Symbiodinium</taxon>
    </lineage>
</organism>
<keyword evidence="1" id="KW-1133">Transmembrane helix</keyword>
<reference evidence="2" key="1">
    <citation type="submission" date="2021-02" db="EMBL/GenBank/DDBJ databases">
        <authorList>
            <person name="Dougan E. K."/>
            <person name="Rhodes N."/>
            <person name="Thang M."/>
            <person name="Chan C."/>
        </authorList>
    </citation>
    <scope>NUCLEOTIDE SEQUENCE</scope>
</reference>
<accession>A0A812H042</accession>
<protein>
    <submittedName>
        <fullName evidence="2">Uncharacterized protein</fullName>
    </submittedName>
</protein>
<gene>
    <name evidence="2" type="ORF">SNAT2548_LOCUS1079</name>
</gene>
<keyword evidence="3" id="KW-1185">Reference proteome</keyword>
<proteinExistence type="predicted"/>
<feature type="transmembrane region" description="Helical" evidence="1">
    <location>
        <begin position="20"/>
        <end position="42"/>
    </location>
</feature>
<evidence type="ECO:0000313" key="3">
    <source>
        <dbReference type="Proteomes" id="UP000604046"/>
    </source>
</evidence>
<name>A0A812H042_9DINO</name>
<dbReference type="AlphaFoldDB" id="A0A812H042"/>
<comment type="caution">
    <text evidence="2">The sequence shown here is derived from an EMBL/GenBank/DDBJ whole genome shotgun (WGS) entry which is preliminary data.</text>
</comment>